<organism evidence="1 2">
    <name type="scientific">Bacteroides fragilis str. 3988T(B)14</name>
    <dbReference type="NCBI Taxonomy" id="1339315"/>
    <lineage>
        <taxon>Bacteria</taxon>
        <taxon>Pseudomonadati</taxon>
        <taxon>Bacteroidota</taxon>
        <taxon>Bacteroidia</taxon>
        <taxon>Bacteroidales</taxon>
        <taxon>Bacteroidaceae</taxon>
        <taxon>Bacteroides</taxon>
    </lineage>
</organism>
<sequence length="40" mass="4928">MQHFIQIKITKIKKIMNYENKQQEEKKRIQKKQNGQQANL</sequence>
<comment type="caution">
    <text evidence="1">The sequence shown here is derived from an EMBL/GenBank/DDBJ whole genome shotgun (WGS) entry which is preliminary data.</text>
</comment>
<dbReference type="PATRIC" id="fig|1339315.3.peg.255"/>
<proteinExistence type="predicted"/>
<dbReference type="EMBL" id="JGCY01000090">
    <property type="protein sequence ID" value="EXY76829.1"/>
    <property type="molecule type" value="Genomic_DNA"/>
</dbReference>
<accession>A0A015SXF3</accession>
<evidence type="ECO:0000313" key="1">
    <source>
        <dbReference type="EMBL" id="EXY76829.1"/>
    </source>
</evidence>
<gene>
    <name evidence="1" type="ORF">M124_4288</name>
</gene>
<name>A0A015SXF3_BACFG</name>
<protein>
    <submittedName>
        <fullName evidence="1">Uncharacterized protein</fullName>
    </submittedName>
</protein>
<evidence type="ECO:0000313" key="2">
    <source>
        <dbReference type="Proteomes" id="UP000020529"/>
    </source>
</evidence>
<dbReference type="AlphaFoldDB" id="A0A015SXF3"/>
<reference evidence="1 2" key="1">
    <citation type="submission" date="2014-02" db="EMBL/GenBank/DDBJ databases">
        <authorList>
            <person name="Sears C."/>
            <person name="Carroll K."/>
            <person name="Sack B.R."/>
            <person name="Qadri F."/>
            <person name="Myers L.L."/>
            <person name="Chung G.-T."/>
            <person name="Escheverria P."/>
            <person name="Fraser C.M."/>
            <person name="Sadzewicz L."/>
            <person name="Shefchek K.A."/>
            <person name="Tallon L."/>
            <person name="Das S.P."/>
            <person name="Daugherty S."/>
            <person name="Mongodin E.F."/>
        </authorList>
    </citation>
    <scope>NUCLEOTIDE SEQUENCE [LARGE SCALE GENOMIC DNA]</scope>
    <source>
        <strain evidence="2">3988T(B)14</strain>
    </source>
</reference>
<dbReference type="Proteomes" id="UP000020529">
    <property type="component" value="Unassembled WGS sequence"/>
</dbReference>